<name>A0A975J2C3_9BACT</name>
<dbReference type="Proteomes" id="UP000676169">
    <property type="component" value="Chromosome"/>
</dbReference>
<keyword evidence="4" id="KW-0479">Metal-binding</keyword>
<dbReference type="PANTHER" id="PTHR43690:SF17">
    <property type="entry name" value="PROTEIN YHJJ"/>
    <property type="match status" value="1"/>
</dbReference>
<evidence type="ECO:0000256" key="2">
    <source>
        <dbReference type="ARBA" id="ARBA00007261"/>
    </source>
</evidence>
<sequence>MQSPPRGHHVPTHAKFDSARHGCGPRRLGHLLPGQLEDRRAPGSGGSERGGPGGSRDETGQSRQARGRSPGPAPAPTSKAQPWPQESSDIKADPKAVFGNLPNGFRYLIYPNGEPAKRVSLRLHVATGSLMEADDQQGLAHFLEHMVFNGSTHFKPDELVKTMQRLGLGFGGDANAFTSFDQTVYMLDLPSLSEEEQEFGFKALRDFADGASLLDNEIQDERGVILSEKTSRDSVESRLQEKQFAQLLPGSLIANRFPIGKEDVISKAPRERFADYYSRYYVPSRMTFIVVGDVDPAEVQVRIEKAFGSMKNPENPGKNPDLGPVKSPEGLETAVFTDKEVKATDLSLVSVRPYTVEKDTTTTRLKHLPLDVAHSMISRRFERFAKKEGSPILSGSASRDTIFNHAELGGISVTVADSKWQEAVPVLEQEFRRAIEHGFTEAELAEAKANLLNAYEQAVKAKPTRKSDDIATEIAQSMPQEDVFSTPETDLEIARKGLDALTLEACHKSLKDFWGDTGLHLILTTREAQEETKNDLAAAYQESRGKPVAAPVGSKVAAFAYASFGPAGKVTTTKQVQDLGITQLVLSNNVRVNLKKTDFEKNSIRLMARIGSGQLTQPAEKPGLAIVANALFAGGGLGKHSVDDLEQILAGRNVGASIGIGEDAFTLAGRTTPEDLALELQLACATLSDPGYRDEALRQFRKALPMIEQQLKHSAAGPQAELESWLRGGDPRFTMPSVQKLGSYGIEDVKKWVTPDLDKGYLELSIVGDFEEDTLIPAILNTFGALPKRAAVKPPVDNLRKVKFPNAPALKNYTFDSKIPSATALALWRTDGVRGNTAEVRRLNILADIYGDRLREEIREKLGASYSPNAGASGSDALDKFGYIIGEASAKPEDVERLGTVMRDLADKFAQGGATDDELDRAKKPVLASLEKTSRDNSYWLGTVLAQSQEDPKRLDLARQRDSDYRSITLKEINTLAKKYLGAANAINVGIKPVE</sequence>
<keyword evidence="3" id="KW-0645">Protease</keyword>
<gene>
    <name evidence="12" type="ORF">KBB96_07630</name>
</gene>
<feature type="compositionally biased region" description="Gly residues" evidence="9">
    <location>
        <begin position="43"/>
        <end position="54"/>
    </location>
</feature>
<reference evidence="12" key="1">
    <citation type="submission" date="2021-04" db="EMBL/GenBank/DDBJ databases">
        <title>Luteolibacter sp. 32A isolated from the skin of an Anderson's salamander (Ambystoma andersonii).</title>
        <authorList>
            <person name="Spergser J."/>
            <person name="Busse H.-J."/>
        </authorList>
    </citation>
    <scope>NUCLEOTIDE SEQUENCE</scope>
    <source>
        <strain evidence="12">32A</strain>
    </source>
</reference>
<dbReference type="InterPro" id="IPR007863">
    <property type="entry name" value="Peptidase_M16_C"/>
</dbReference>
<keyword evidence="7" id="KW-0482">Metalloprotease</keyword>
<comment type="cofactor">
    <cofactor evidence="1">
        <name>Zn(2+)</name>
        <dbReference type="ChEBI" id="CHEBI:29105"/>
    </cofactor>
</comment>
<keyword evidence="5" id="KW-0378">Hydrolase</keyword>
<dbReference type="Gene3D" id="3.30.830.10">
    <property type="entry name" value="Metalloenzyme, LuxS/M16 peptidase-like"/>
    <property type="match status" value="4"/>
</dbReference>
<dbReference type="InterPro" id="IPR050626">
    <property type="entry name" value="Peptidase_M16"/>
</dbReference>
<evidence type="ECO:0000256" key="6">
    <source>
        <dbReference type="ARBA" id="ARBA00022833"/>
    </source>
</evidence>
<dbReference type="PANTHER" id="PTHR43690">
    <property type="entry name" value="NARDILYSIN"/>
    <property type="match status" value="1"/>
</dbReference>
<proteinExistence type="inferred from homology"/>
<organism evidence="12 13">
    <name type="scientific">Luteolibacter ambystomatis</name>
    <dbReference type="NCBI Taxonomy" id="2824561"/>
    <lineage>
        <taxon>Bacteria</taxon>
        <taxon>Pseudomonadati</taxon>
        <taxon>Verrucomicrobiota</taxon>
        <taxon>Verrucomicrobiia</taxon>
        <taxon>Verrucomicrobiales</taxon>
        <taxon>Verrucomicrobiaceae</taxon>
        <taxon>Luteolibacter</taxon>
    </lineage>
</organism>
<dbReference type="KEGG" id="lamb:KBB96_07630"/>
<feature type="compositionally biased region" description="Polar residues" evidence="9">
    <location>
        <begin position="78"/>
        <end position="87"/>
    </location>
</feature>
<evidence type="ECO:0000256" key="1">
    <source>
        <dbReference type="ARBA" id="ARBA00001947"/>
    </source>
</evidence>
<feature type="compositionally biased region" description="Basic residues" evidence="9">
    <location>
        <begin position="1"/>
        <end position="12"/>
    </location>
</feature>
<dbReference type="InterPro" id="IPR011249">
    <property type="entry name" value="Metalloenz_LuxS/M16"/>
</dbReference>
<feature type="domain" description="Peptidase M16 N-terminal" evidence="10">
    <location>
        <begin position="109"/>
        <end position="234"/>
    </location>
</feature>
<evidence type="ECO:0000313" key="12">
    <source>
        <dbReference type="EMBL" id="QUE52753.1"/>
    </source>
</evidence>
<dbReference type="PROSITE" id="PS00143">
    <property type="entry name" value="INSULINASE"/>
    <property type="match status" value="1"/>
</dbReference>
<dbReference type="InterPro" id="IPR001431">
    <property type="entry name" value="Pept_M16_Zn_BS"/>
</dbReference>
<evidence type="ECO:0000256" key="7">
    <source>
        <dbReference type="ARBA" id="ARBA00023049"/>
    </source>
</evidence>
<feature type="domain" description="Peptidase M16 C-terminal" evidence="11">
    <location>
        <begin position="760"/>
        <end position="924"/>
    </location>
</feature>
<dbReference type="EMBL" id="CP073100">
    <property type="protein sequence ID" value="QUE52753.1"/>
    <property type="molecule type" value="Genomic_DNA"/>
</dbReference>
<dbReference type="GO" id="GO:0046872">
    <property type="term" value="F:metal ion binding"/>
    <property type="evidence" value="ECO:0007669"/>
    <property type="project" value="UniProtKB-KW"/>
</dbReference>
<evidence type="ECO:0000256" key="9">
    <source>
        <dbReference type="SAM" id="MobiDB-lite"/>
    </source>
</evidence>
<dbReference type="GO" id="GO:0006508">
    <property type="term" value="P:proteolysis"/>
    <property type="evidence" value="ECO:0007669"/>
    <property type="project" value="UniProtKB-KW"/>
</dbReference>
<evidence type="ECO:0000256" key="8">
    <source>
        <dbReference type="RuleBase" id="RU004447"/>
    </source>
</evidence>
<evidence type="ECO:0000313" key="13">
    <source>
        <dbReference type="Proteomes" id="UP000676169"/>
    </source>
</evidence>
<dbReference type="Pfam" id="PF05193">
    <property type="entry name" value="Peptidase_M16_C"/>
    <property type="match status" value="2"/>
</dbReference>
<feature type="region of interest" description="Disordered" evidence="9">
    <location>
        <begin position="1"/>
        <end position="95"/>
    </location>
</feature>
<evidence type="ECO:0000256" key="5">
    <source>
        <dbReference type="ARBA" id="ARBA00022801"/>
    </source>
</evidence>
<evidence type="ECO:0000256" key="4">
    <source>
        <dbReference type="ARBA" id="ARBA00022723"/>
    </source>
</evidence>
<evidence type="ECO:0000259" key="10">
    <source>
        <dbReference type="Pfam" id="PF00675"/>
    </source>
</evidence>
<evidence type="ECO:0000259" key="11">
    <source>
        <dbReference type="Pfam" id="PF05193"/>
    </source>
</evidence>
<dbReference type="InterPro" id="IPR011765">
    <property type="entry name" value="Pept_M16_N"/>
</dbReference>
<dbReference type="SUPFAM" id="SSF63411">
    <property type="entry name" value="LuxS/MPP-like metallohydrolase"/>
    <property type="match status" value="4"/>
</dbReference>
<accession>A0A975J2C3</accession>
<keyword evidence="6" id="KW-0862">Zinc</keyword>
<evidence type="ECO:0000256" key="3">
    <source>
        <dbReference type="ARBA" id="ARBA00022670"/>
    </source>
</evidence>
<protein>
    <submittedName>
        <fullName evidence="12">Insulinase family protein</fullName>
    </submittedName>
</protein>
<comment type="similarity">
    <text evidence="2 8">Belongs to the peptidase M16 family.</text>
</comment>
<dbReference type="GO" id="GO:0004222">
    <property type="term" value="F:metalloendopeptidase activity"/>
    <property type="evidence" value="ECO:0007669"/>
    <property type="project" value="InterPro"/>
</dbReference>
<keyword evidence="13" id="KW-1185">Reference proteome</keyword>
<dbReference type="RefSeq" id="WP_211634036.1">
    <property type="nucleotide sequence ID" value="NZ_CP073100.1"/>
</dbReference>
<dbReference type="AlphaFoldDB" id="A0A975J2C3"/>
<dbReference type="Pfam" id="PF00675">
    <property type="entry name" value="Peptidase_M16"/>
    <property type="match status" value="1"/>
</dbReference>
<feature type="domain" description="Peptidase M16 C-terminal" evidence="11">
    <location>
        <begin position="270"/>
        <end position="451"/>
    </location>
</feature>